<protein>
    <submittedName>
        <fullName evidence="1">Uncharacterized protein</fullName>
    </submittedName>
</protein>
<dbReference type="EMBL" id="BK032511">
    <property type="protein sequence ID" value="DAF44447.1"/>
    <property type="molecule type" value="Genomic_DNA"/>
</dbReference>
<sequence length="37" mass="4490">MAFIWMLPDIFNNIKVIYLAKNITNILYFLFESHIRS</sequence>
<proteinExistence type="predicted"/>
<name>A0A8S5S153_9CAUD</name>
<evidence type="ECO:0000313" key="1">
    <source>
        <dbReference type="EMBL" id="DAF44447.1"/>
    </source>
</evidence>
<organism evidence="1">
    <name type="scientific">Podoviridae sp. ct8Lf7</name>
    <dbReference type="NCBI Taxonomy" id="2827723"/>
    <lineage>
        <taxon>Viruses</taxon>
        <taxon>Duplodnaviria</taxon>
        <taxon>Heunggongvirae</taxon>
        <taxon>Uroviricota</taxon>
        <taxon>Caudoviricetes</taxon>
    </lineage>
</organism>
<accession>A0A8S5S153</accession>
<reference evidence="1" key="1">
    <citation type="journal article" date="2021" name="Proc. Natl. Acad. Sci. U.S.A.">
        <title>A Catalog of Tens of Thousands of Viruses from Human Metagenomes Reveals Hidden Associations with Chronic Diseases.</title>
        <authorList>
            <person name="Tisza M.J."/>
            <person name="Buck C.B."/>
        </authorList>
    </citation>
    <scope>NUCLEOTIDE SEQUENCE</scope>
    <source>
        <strain evidence="1">Ct8Lf7</strain>
    </source>
</reference>